<evidence type="ECO:0000313" key="3">
    <source>
        <dbReference type="Proteomes" id="UP001148614"/>
    </source>
</evidence>
<dbReference type="AlphaFoldDB" id="A0A9W8NDV6"/>
<feature type="compositionally biased region" description="Basic residues" evidence="1">
    <location>
        <begin position="98"/>
        <end position="110"/>
    </location>
</feature>
<feature type="compositionally biased region" description="Basic and acidic residues" evidence="1">
    <location>
        <begin position="78"/>
        <end position="94"/>
    </location>
</feature>
<protein>
    <submittedName>
        <fullName evidence="2">Uncharacterized protein</fullName>
    </submittedName>
</protein>
<feature type="region of interest" description="Disordered" evidence="1">
    <location>
        <begin position="21"/>
        <end position="129"/>
    </location>
</feature>
<evidence type="ECO:0000313" key="2">
    <source>
        <dbReference type="EMBL" id="KAJ3571603.1"/>
    </source>
</evidence>
<reference evidence="2" key="1">
    <citation type="submission" date="2022-07" db="EMBL/GenBank/DDBJ databases">
        <title>Genome Sequence of Xylaria arbuscula.</title>
        <authorList>
            <person name="Buettner E."/>
        </authorList>
    </citation>
    <scope>NUCLEOTIDE SEQUENCE</scope>
    <source>
        <strain evidence="2">VT107</strain>
    </source>
</reference>
<name>A0A9W8NDV6_9PEZI</name>
<dbReference type="Proteomes" id="UP001148614">
    <property type="component" value="Unassembled WGS sequence"/>
</dbReference>
<sequence>MGIVTMASRSEVRLGKSSRDLDNLQYQSRTDTRLDRHGRYQKANCAKKNREPTGQDGASVQMVIVEESPDGRGLAARAAKERECGGGWKMRREPASTTRHKRHKRQRQSQKQRQAQGWMDKEEGAKRDD</sequence>
<organism evidence="2 3">
    <name type="scientific">Xylaria arbuscula</name>
    <dbReference type="NCBI Taxonomy" id="114810"/>
    <lineage>
        <taxon>Eukaryota</taxon>
        <taxon>Fungi</taxon>
        <taxon>Dikarya</taxon>
        <taxon>Ascomycota</taxon>
        <taxon>Pezizomycotina</taxon>
        <taxon>Sordariomycetes</taxon>
        <taxon>Xylariomycetidae</taxon>
        <taxon>Xylariales</taxon>
        <taxon>Xylariaceae</taxon>
        <taxon>Xylaria</taxon>
    </lineage>
</organism>
<accession>A0A9W8NDV6</accession>
<feature type="compositionally biased region" description="Basic and acidic residues" evidence="1">
    <location>
        <begin position="119"/>
        <end position="129"/>
    </location>
</feature>
<comment type="caution">
    <text evidence="2">The sequence shown here is derived from an EMBL/GenBank/DDBJ whole genome shotgun (WGS) entry which is preliminary data.</text>
</comment>
<keyword evidence="3" id="KW-1185">Reference proteome</keyword>
<evidence type="ECO:0000256" key="1">
    <source>
        <dbReference type="SAM" id="MobiDB-lite"/>
    </source>
</evidence>
<gene>
    <name evidence="2" type="ORF">NPX13_g5318</name>
</gene>
<proteinExistence type="predicted"/>
<dbReference type="EMBL" id="JANPWZ010000830">
    <property type="protein sequence ID" value="KAJ3571603.1"/>
    <property type="molecule type" value="Genomic_DNA"/>
</dbReference>